<keyword evidence="3" id="KW-0443">Lipid metabolism</keyword>
<dbReference type="WBParaSite" id="HDID_0000349001-mRNA-1">
    <property type="protein sequence ID" value="HDID_0000349001-mRNA-1"/>
    <property type="gene ID" value="HDID_0000349001"/>
</dbReference>
<name>A0A0R3SF93_HYMDI</name>
<feature type="binding site" evidence="5">
    <location>
        <position position="295"/>
    </location>
    <ligand>
        <name>Zn(2+)</name>
        <dbReference type="ChEBI" id="CHEBI:29105"/>
        <label>2</label>
    </ligand>
</feature>
<dbReference type="InterPro" id="IPR024884">
    <property type="entry name" value="NAPE-PLD"/>
</dbReference>
<dbReference type="AlphaFoldDB" id="A0A0R3SF93"/>
<keyword evidence="5" id="KW-0479">Metal-binding</keyword>
<evidence type="ECO:0000313" key="7">
    <source>
        <dbReference type="EMBL" id="VDL33855.1"/>
    </source>
</evidence>
<dbReference type="OrthoDB" id="332863at2759"/>
<comment type="cofactor">
    <cofactor evidence="5">
        <name>Zn(2+)</name>
        <dbReference type="ChEBI" id="CHEBI:29105"/>
    </cofactor>
    <text evidence="5">Binds 2 zinc divalent cations per subunit.</text>
</comment>
<dbReference type="PANTHER" id="PTHR15032:SF4">
    <property type="entry name" value="N-ACYL-PHOSPHATIDYLETHANOLAMINE-HYDROLYZING PHOSPHOLIPASE D"/>
    <property type="match status" value="1"/>
</dbReference>
<dbReference type="EMBL" id="UYSG01001070">
    <property type="protein sequence ID" value="VDL33855.1"/>
    <property type="molecule type" value="Genomic_DNA"/>
</dbReference>
<dbReference type="Proteomes" id="UP000321570">
    <property type="component" value="Unassembled WGS sequence"/>
</dbReference>
<evidence type="ECO:0000256" key="5">
    <source>
        <dbReference type="PIRSR" id="PIRSR038896-51"/>
    </source>
</evidence>
<feature type="binding site" evidence="5">
    <location>
        <position position="236"/>
    </location>
    <ligand>
        <name>Zn(2+)</name>
        <dbReference type="ChEBI" id="CHEBI:29105"/>
        <label>2</label>
    </ligand>
</feature>
<dbReference type="GO" id="GO:0070290">
    <property type="term" value="F:N-acylphosphatidylethanolamine-specific phospholipase D activity"/>
    <property type="evidence" value="ECO:0007669"/>
    <property type="project" value="UniProtKB-EC"/>
</dbReference>
<evidence type="ECO:0000313" key="11">
    <source>
        <dbReference type="WBParaSite" id="HDID_0000349001-mRNA-1"/>
    </source>
</evidence>
<proteinExistence type="inferred from homology"/>
<reference evidence="11" key="1">
    <citation type="submission" date="2017-02" db="UniProtKB">
        <authorList>
            <consortium name="WormBaseParasite"/>
        </authorList>
    </citation>
    <scope>IDENTIFICATION</scope>
</reference>
<dbReference type="EMBL" id="CABIJS010000288">
    <property type="protein sequence ID" value="VUZ48296.1"/>
    <property type="molecule type" value="Genomic_DNA"/>
</dbReference>
<gene>
    <name evidence="7" type="ORF">HDID_LOCUS3488</name>
    <name evidence="8" type="ORF">WMSIL1_LOCUS7792</name>
</gene>
<feature type="domain" description="Metallo-beta-lactamase" evidence="6">
    <location>
        <begin position="94"/>
        <end position="296"/>
    </location>
</feature>
<evidence type="ECO:0000259" key="6">
    <source>
        <dbReference type="Pfam" id="PF12706"/>
    </source>
</evidence>
<keyword evidence="3" id="KW-1208">Phospholipid metabolism</keyword>
<sequence length="349" mass="40170">MSAEERLITIRQNKFGKYANPWDSWREKRVKAAFYLISNKPTKEVWPPTNNPQLDINLPVCKPIFGPPFEDENSGIRLTWLGHATVLIHIDGVNILCDPIFSPRCALIGPRRYRPVPCIIDELPLIDAVAISHNHFDHMDVPTIRLIAKRFPNIKWCIPMGCAGTIASEIRVFHDKLPRIWEALWWEEREITKDVKLIYTPAQHWSGRNIFLDNNRSFWGSWTIVGPNHRGFFAGDTGYCNIFRDIGNRYGPFDIAAIPIGAYTPRELMSSQHVNPAEAVQIHKDIRTRHSVGIHWGTYYIGREPYMQPKSDLKAAVQEAGLTDEDFRTLFHGQSLCFQREPNAELFVE</sequence>
<evidence type="ECO:0000256" key="2">
    <source>
        <dbReference type="ARBA" id="ARBA00012279"/>
    </source>
</evidence>
<feature type="binding site" evidence="5">
    <location>
        <position position="138"/>
    </location>
    <ligand>
        <name>Zn(2+)</name>
        <dbReference type="ChEBI" id="CHEBI:29105"/>
        <label>2</label>
    </ligand>
</feature>
<feature type="binding site" evidence="5">
    <location>
        <position position="236"/>
    </location>
    <ligand>
        <name>Zn(2+)</name>
        <dbReference type="ChEBI" id="CHEBI:29105"/>
        <label>1</label>
    </ligand>
</feature>
<dbReference type="Proteomes" id="UP000274504">
    <property type="component" value="Unassembled WGS sequence"/>
</dbReference>
<feature type="binding site" evidence="5">
    <location>
        <position position="204"/>
    </location>
    <ligand>
        <name>Zn(2+)</name>
        <dbReference type="ChEBI" id="CHEBI:29105"/>
        <label>1</label>
    </ligand>
</feature>
<comment type="similarity">
    <text evidence="1">Belongs to the NAPE-PLD family.</text>
</comment>
<feature type="binding site" evidence="5">
    <location>
        <position position="135"/>
    </location>
    <ligand>
        <name>Zn(2+)</name>
        <dbReference type="ChEBI" id="CHEBI:29105"/>
        <label>1</label>
    </ligand>
</feature>
<evidence type="ECO:0000313" key="9">
    <source>
        <dbReference type="Proteomes" id="UP000274504"/>
    </source>
</evidence>
<dbReference type="EC" id="3.1.4.54" evidence="2"/>
<keyword evidence="10" id="KW-1185">Reference proteome</keyword>
<reference evidence="8 10" key="3">
    <citation type="submission" date="2019-07" db="EMBL/GenBank/DDBJ databases">
        <authorList>
            <person name="Jastrzebski P J."/>
            <person name="Paukszto L."/>
            <person name="Jastrzebski P J."/>
        </authorList>
    </citation>
    <scope>NUCLEOTIDE SEQUENCE [LARGE SCALE GENOMIC DNA]</scope>
    <source>
        <strain evidence="8 10">WMS-il1</strain>
    </source>
</reference>
<evidence type="ECO:0000256" key="4">
    <source>
        <dbReference type="ARBA" id="ARBA00048025"/>
    </source>
</evidence>
<keyword evidence="3" id="KW-0442">Lipid degradation</keyword>
<comment type="catalytic activity">
    <reaction evidence="4">
        <text>N-(5Z,8Z,11Z,14Z-eicosatetraenoyl)-1,2-di-(9Z-octadecenoyl)-sn-glycero-3-phosphoethanolamine + H2O = N-(5Z,8Z,11Z,14Z-eicosatetraenoyl)-ethanolamine + 1,2-di-(9Z-octadecenoyl)-sn-glycero-3-phosphate + H(+)</text>
        <dbReference type="Rhea" id="RHEA:45528"/>
        <dbReference type="ChEBI" id="CHEBI:2700"/>
        <dbReference type="ChEBI" id="CHEBI:15377"/>
        <dbReference type="ChEBI" id="CHEBI:15378"/>
        <dbReference type="ChEBI" id="CHEBI:74546"/>
        <dbReference type="ChEBI" id="CHEBI:85277"/>
    </reaction>
    <physiologicalReaction direction="left-to-right" evidence="4">
        <dbReference type="Rhea" id="RHEA:45529"/>
    </physiologicalReaction>
</comment>
<reference evidence="7 9" key="2">
    <citation type="submission" date="2018-11" db="EMBL/GenBank/DDBJ databases">
        <authorList>
            <consortium name="Pathogen Informatics"/>
        </authorList>
    </citation>
    <scope>NUCLEOTIDE SEQUENCE [LARGE SCALE GENOMIC DNA]</scope>
</reference>
<dbReference type="SUPFAM" id="SSF56281">
    <property type="entry name" value="Metallo-hydrolase/oxidoreductase"/>
    <property type="match status" value="1"/>
</dbReference>
<dbReference type="InterPro" id="IPR036866">
    <property type="entry name" value="RibonucZ/Hydroxyglut_hydro"/>
</dbReference>
<dbReference type="GO" id="GO:0008270">
    <property type="term" value="F:zinc ion binding"/>
    <property type="evidence" value="ECO:0007669"/>
    <property type="project" value="InterPro"/>
</dbReference>
<dbReference type="InterPro" id="IPR001279">
    <property type="entry name" value="Metallo-B-lactamas"/>
</dbReference>
<feature type="binding site" evidence="5">
    <location>
        <position position="137"/>
    </location>
    <ligand>
        <name>Zn(2+)</name>
        <dbReference type="ChEBI" id="CHEBI:29105"/>
        <label>2</label>
    </ligand>
</feature>
<keyword evidence="3" id="KW-0595">Phospholipid degradation</keyword>
<keyword evidence="5" id="KW-0862">Zinc</keyword>
<dbReference type="Gene3D" id="3.60.15.10">
    <property type="entry name" value="Ribonuclease Z/Hydroxyacylglutathione hydrolase-like"/>
    <property type="match status" value="1"/>
</dbReference>
<dbReference type="GO" id="GO:0005737">
    <property type="term" value="C:cytoplasm"/>
    <property type="evidence" value="ECO:0007669"/>
    <property type="project" value="TreeGrafter"/>
</dbReference>
<dbReference type="Pfam" id="PF12706">
    <property type="entry name" value="Lactamase_B_2"/>
    <property type="match status" value="1"/>
</dbReference>
<dbReference type="PANTHER" id="PTHR15032">
    <property type="entry name" value="N-ACYL-PHOSPHATIDYLETHANOLAMINE-HYDROLYZING PHOSPHOLIPASE D"/>
    <property type="match status" value="1"/>
</dbReference>
<evidence type="ECO:0000313" key="10">
    <source>
        <dbReference type="Proteomes" id="UP000321570"/>
    </source>
</evidence>
<dbReference type="PIRSF" id="PIRSF038896">
    <property type="entry name" value="NAPE-PLD"/>
    <property type="match status" value="1"/>
</dbReference>
<protein>
    <recommendedName>
        <fullName evidence="2">N-acetylphosphatidylethanolamine-hydrolyzing phospholipase D</fullName>
        <ecNumber evidence="2">3.1.4.54</ecNumber>
    </recommendedName>
</protein>
<dbReference type="GO" id="GO:0009395">
    <property type="term" value="P:phospholipid catabolic process"/>
    <property type="evidence" value="ECO:0007669"/>
    <property type="project" value="UniProtKB-KW"/>
</dbReference>
<accession>A0A0R3SF93</accession>
<evidence type="ECO:0000256" key="1">
    <source>
        <dbReference type="ARBA" id="ARBA00010127"/>
    </source>
</evidence>
<evidence type="ECO:0000256" key="3">
    <source>
        <dbReference type="ARBA" id="ARBA00022668"/>
    </source>
</evidence>
<evidence type="ECO:0000313" key="8">
    <source>
        <dbReference type="EMBL" id="VUZ48296.1"/>
    </source>
</evidence>
<organism evidence="11">
    <name type="scientific">Hymenolepis diminuta</name>
    <name type="common">Rat tapeworm</name>
    <dbReference type="NCBI Taxonomy" id="6216"/>
    <lineage>
        <taxon>Eukaryota</taxon>
        <taxon>Metazoa</taxon>
        <taxon>Spiralia</taxon>
        <taxon>Lophotrochozoa</taxon>
        <taxon>Platyhelminthes</taxon>
        <taxon>Cestoda</taxon>
        <taxon>Eucestoda</taxon>
        <taxon>Cyclophyllidea</taxon>
        <taxon>Hymenolepididae</taxon>
        <taxon>Hymenolepis</taxon>
    </lineage>
</organism>
<feature type="binding site" evidence="5">
    <location>
        <position position="133"/>
    </location>
    <ligand>
        <name>Zn(2+)</name>
        <dbReference type="ChEBI" id="CHEBI:29105"/>
        <label>1</label>
    </ligand>
</feature>